<dbReference type="PANTHER" id="PTHR30572">
    <property type="entry name" value="MEMBRANE COMPONENT OF TRANSPORTER-RELATED"/>
    <property type="match status" value="1"/>
</dbReference>
<feature type="transmembrane region" description="Helical" evidence="7">
    <location>
        <begin position="699"/>
        <end position="721"/>
    </location>
</feature>
<feature type="domain" description="ABC3 transporter permease C-terminal" evidence="8">
    <location>
        <begin position="699"/>
        <end position="812"/>
    </location>
</feature>
<proteinExistence type="inferred from homology"/>
<keyword evidence="11" id="KW-1185">Reference proteome</keyword>
<evidence type="ECO:0000256" key="3">
    <source>
        <dbReference type="ARBA" id="ARBA00022692"/>
    </source>
</evidence>
<evidence type="ECO:0000256" key="4">
    <source>
        <dbReference type="ARBA" id="ARBA00022989"/>
    </source>
</evidence>
<dbReference type="EMBL" id="JBHSPH010000008">
    <property type="protein sequence ID" value="MFC5863967.1"/>
    <property type="molecule type" value="Genomic_DNA"/>
</dbReference>
<comment type="similarity">
    <text evidence="6">Belongs to the ABC-4 integral membrane protein family.</text>
</comment>
<evidence type="ECO:0000313" key="11">
    <source>
        <dbReference type="Proteomes" id="UP001596091"/>
    </source>
</evidence>
<dbReference type="InterPro" id="IPR003838">
    <property type="entry name" value="ABC3_permease_C"/>
</dbReference>
<name>A0ABW1EKZ3_9BACT</name>
<sequence length="819" mass="87992">MAFQSTEVFQALRIFRRNPGFSAVTVAVLALGIGAATAIFTVFSALMLRPLALPHPEQLVELSGIYRNHARIVISYPMYQQLTQSQQVFSSLTGWSAGNTDNVDINGKLMLADVRVVTGNYYTTLGEHPYLGRLISASDQQGTQGLPVAVISYEFWHRRFAASTSAIGKSIHIEGKLFTIVGVAHPFSSGVSIGNVPDIVVPAGSSASYDLSSRGLLWINATGRLRPGVTLAQARIQIESFWPRLVEATVPTQIVGPRRQAFLSMGLRLDPASNGINVDLRETMQRPLRLLLGMVGLILLVVCINLASLTLARASARRHEVCTRIALGATPWQAVRQSVYESLILAATGAVIGLALAYEGSHLLVALMIRGAQSSVLLDLHPDWRILAFCALAALATGAIIGLVPAWRLSREHPAEVLHAGRGTLGTGAGWLGKLLIISQIAISLVLLQGAGLFLRSLSALEHFQPGFARNNLTELELAPQPESAKSPEPPSYRRELAEAITSHAEVSSAAFSSLPIPANGRGWKEAVLDANDASAKGGVQATLDDISPNYFQTLQIPLVAGRDFTLQDDAKHPRVVILDEQIAQQLFPNTDPIGKFVRFGVQPDLQHLQVVGVAQNARLIDIRDANSPVIFESALQTGVDAGGAQLLLRGSETAATQKAIEDTVQSFGREYVSSIRTFEQRNEDSLILEQMTAKLSSFFAAIALLVAAAGLFGLMSYAVTLRTREIGVRMALGSSRTGILRLILRQSLLLTLFGIALGIPCALFAGRFIAHMLFGLSASDPITLILASLTLIAAGLLAGYLPARRGTHIDPITALRQE</sequence>
<dbReference type="Pfam" id="PF12704">
    <property type="entry name" value="MacB_PCD"/>
    <property type="match status" value="2"/>
</dbReference>
<keyword evidence="3 7" id="KW-0812">Transmembrane</keyword>
<feature type="transmembrane region" description="Helical" evidence="7">
    <location>
        <begin position="435"/>
        <end position="455"/>
    </location>
</feature>
<feature type="domain" description="ABC3 transporter permease C-terminal" evidence="8">
    <location>
        <begin position="294"/>
        <end position="414"/>
    </location>
</feature>
<evidence type="ECO:0000256" key="1">
    <source>
        <dbReference type="ARBA" id="ARBA00004651"/>
    </source>
</evidence>
<dbReference type="InterPro" id="IPR017800">
    <property type="entry name" value="ADOP"/>
</dbReference>
<feature type="transmembrane region" description="Helical" evidence="7">
    <location>
        <begin position="750"/>
        <end position="771"/>
    </location>
</feature>
<evidence type="ECO:0000256" key="7">
    <source>
        <dbReference type="SAM" id="Phobius"/>
    </source>
</evidence>
<evidence type="ECO:0000256" key="6">
    <source>
        <dbReference type="ARBA" id="ARBA00038076"/>
    </source>
</evidence>
<feature type="transmembrane region" description="Helical" evidence="7">
    <location>
        <begin position="783"/>
        <end position="802"/>
    </location>
</feature>
<evidence type="ECO:0000256" key="5">
    <source>
        <dbReference type="ARBA" id="ARBA00023136"/>
    </source>
</evidence>
<dbReference type="Proteomes" id="UP001596091">
    <property type="component" value="Unassembled WGS sequence"/>
</dbReference>
<comment type="caution">
    <text evidence="10">The sequence shown here is derived from an EMBL/GenBank/DDBJ whole genome shotgun (WGS) entry which is preliminary data.</text>
</comment>
<dbReference type="NCBIfam" id="TIGR03434">
    <property type="entry name" value="ADOP"/>
    <property type="match status" value="1"/>
</dbReference>
<evidence type="ECO:0000313" key="10">
    <source>
        <dbReference type="EMBL" id="MFC5863967.1"/>
    </source>
</evidence>
<keyword evidence="4 7" id="KW-1133">Transmembrane helix</keyword>
<feature type="transmembrane region" description="Helical" evidence="7">
    <location>
        <begin position="386"/>
        <end position="407"/>
    </location>
</feature>
<dbReference type="InterPro" id="IPR025857">
    <property type="entry name" value="MacB_PCD"/>
</dbReference>
<evidence type="ECO:0000256" key="2">
    <source>
        <dbReference type="ARBA" id="ARBA00022475"/>
    </source>
</evidence>
<dbReference type="PANTHER" id="PTHR30572:SF4">
    <property type="entry name" value="ABC TRANSPORTER PERMEASE YTRF"/>
    <property type="match status" value="1"/>
</dbReference>
<organism evidence="10 11">
    <name type="scientific">Acidicapsa dinghuensis</name>
    <dbReference type="NCBI Taxonomy" id="2218256"/>
    <lineage>
        <taxon>Bacteria</taxon>
        <taxon>Pseudomonadati</taxon>
        <taxon>Acidobacteriota</taxon>
        <taxon>Terriglobia</taxon>
        <taxon>Terriglobales</taxon>
        <taxon>Acidobacteriaceae</taxon>
        <taxon>Acidicapsa</taxon>
    </lineage>
</organism>
<feature type="domain" description="MacB-like periplasmic core" evidence="9">
    <location>
        <begin position="488"/>
        <end position="618"/>
    </location>
</feature>
<evidence type="ECO:0000259" key="8">
    <source>
        <dbReference type="Pfam" id="PF02687"/>
    </source>
</evidence>
<evidence type="ECO:0000259" key="9">
    <source>
        <dbReference type="Pfam" id="PF12704"/>
    </source>
</evidence>
<dbReference type="Pfam" id="PF02687">
    <property type="entry name" value="FtsX"/>
    <property type="match status" value="2"/>
</dbReference>
<dbReference type="InterPro" id="IPR050250">
    <property type="entry name" value="Macrolide_Exporter_MacB"/>
</dbReference>
<gene>
    <name evidence="10" type="ORF">ACFPT7_16805</name>
</gene>
<comment type="subcellular location">
    <subcellularLocation>
        <location evidence="1">Cell membrane</location>
        <topology evidence="1">Multi-pass membrane protein</topology>
    </subcellularLocation>
</comment>
<keyword evidence="2" id="KW-1003">Cell membrane</keyword>
<feature type="transmembrane region" description="Helical" evidence="7">
    <location>
        <begin position="343"/>
        <end position="365"/>
    </location>
</feature>
<protein>
    <submittedName>
        <fullName evidence="10">ABC transporter permease</fullName>
    </submittedName>
</protein>
<feature type="transmembrane region" description="Helical" evidence="7">
    <location>
        <begin position="290"/>
        <end position="311"/>
    </location>
</feature>
<feature type="transmembrane region" description="Helical" evidence="7">
    <location>
        <begin position="20"/>
        <end position="48"/>
    </location>
</feature>
<dbReference type="RefSeq" id="WP_263341155.1">
    <property type="nucleotide sequence ID" value="NZ_JAGSYH010000006.1"/>
</dbReference>
<feature type="domain" description="MacB-like periplasmic core" evidence="9">
    <location>
        <begin position="22"/>
        <end position="240"/>
    </location>
</feature>
<keyword evidence="5 7" id="KW-0472">Membrane</keyword>
<reference evidence="11" key="1">
    <citation type="journal article" date="2019" name="Int. J. Syst. Evol. Microbiol.">
        <title>The Global Catalogue of Microorganisms (GCM) 10K type strain sequencing project: providing services to taxonomists for standard genome sequencing and annotation.</title>
        <authorList>
            <consortium name="The Broad Institute Genomics Platform"/>
            <consortium name="The Broad Institute Genome Sequencing Center for Infectious Disease"/>
            <person name="Wu L."/>
            <person name="Ma J."/>
        </authorList>
    </citation>
    <scope>NUCLEOTIDE SEQUENCE [LARGE SCALE GENOMIC DNA]</scope>
    <source>
        <strain evidence="11">JCM 4087</strain>
    </source>
</reference>
<accession>A0ABW1EKZ3</accession>